<dbReference type="AlphaFoldDB" id="A0A174ELM2"/>
<protein>
    <submittedName>
        <fullName evidence="1">Transposase for insertion sequence element IS904</fullName>
    </submittedName>
</protein>
<evidence type="ECO:0000313" key="2">
    <source>
        <dbReference type="Proteomes" id="UP000095558"/>
    </source>
</evidence>
<evidence type="ECO:0000313" key="1">
    <source>
        <dbReference type="EMBL" id="CUO38733.1"/>
    </source>
</evidence>
<gene>
    <name evidence="1" type="ORF">ERS852470_02190</name>
</gene>
<accession>A0A174ELM2</accession>
<dbReference type="EMBL" id="CYZV01000023">
    <property type="protein sequence ID" value="CUO38733.1"/>
    <property type="molecule type" value="Genomic_DNA"/>
</dbReference>
<organism evidence="1 2">
    <name type="scientific">Clostridium disporicum</name>
    <dbReference type="NCBI Taxonomy" id="84024"/>
    <lineage>
        <taxon>Bacteria</taxon>
        <taxon>Bacillati</taxon>
        <taxon>Bacillota</taxon>
        <taxon>Clostridia</taxon>
        <taxon>Eubacteriales</taxon>
        <taxon>Clostridiaceae</taxon>
        <taxon>Clostridium</taxon>
    </lineage>
</organism>
<name>A0A174ELM2_9CLOT</name>
<sequence>MGKRMKDTLVIDALIQTYGKQHMSTGLIVHTNQDSQFKGRNFRFFTD</sequence>
<dbReference type="Proteomes" id="UP000095558">
    <property type="component" value="Unassembled WGS sequence"/>
</dbReference>
<proteinExistence type="predicted"/>
<reference evidence="1 2" key="1">
    <citation type="submission" date="2015-09" db="EMBL/GenBank/DDBJ databases">
        <authorList>
            <consortium name="Pathogen Informatics"/>
        </authorList>
    </citation>
    <scope>NUCLEOTIDE SEQUENCE [LARGE SCALE GENOMIC DNA]</scope>
    <source>
        <strain evidence="1 2">2789STDY5834855</strain>
    </source>
</reference>